<evidence type="ECO:0000256" key="7">
    <source>
        <dbReference type="ARBA" id="ARBA00023306"/>
    </source>
</evidence>
<sequence>MVPLLSEDNKVPTLPVPKPRTRTNRKLLAFLIIFFLTVLVILFFQSSLSRISRIDVEGNVLLSSDSIGQASQVAVGDRFFAVSSKTIGQRISKMPMIKSAAVEKMFPGVIHIQVEEFPKVAFQIDPNGKKQAVLADGNVIELPAGSGIPLDMPILTGWTDTDPNKAALCKILGEIPQSALSDVSEIKPDPSESYPDKIKIYTRSQFEIHTTISYLPDRIDNLPGYIAGLAEDHISNGVITMLEAEYHTPFATSGDSKTDNKTDSKTEPKTNPKPTPKATPKP</sequence>
<feature type="compositionally biased region" description="Basic and acidic residues" evidence="8">
    <location>
        <begin position="256"/>
        <end position="270"/>
    </location>
</feature>
<keyword evidence="5 9" id="KW-1133">Transmembrane helix</keyword>
<dbReference type="Proteomes" id="UP000653578">
    <property type="component" value="Unassembled WGS sequence"/>
</dbReference>
<reference evidence="11 12" key="1">
    <citation type="submission" date="2019-10" db="EMBL/GenBank/DDBJ databases">
        <title>Description of Paenibacillus humi sp. nov.</title>
        <authorList>
            <person name="Carlier A."/>
            <person name="Qi S."/>
        </authorList>
    </citation>
    <scope>NUCLEOTIDE SEQUENCE [LARGE SCALE GENOMIC DNA]</scope>
    <source>
        <strain evidence="11 12">LMG 31461</strain>
    </source>
</reference>
<protein>
    <submittedName>
        <fullName evidence="11">FtsQ-type POTRA domain-containing protein</fullName>
    </submittedName>
</protein>
<dbReference type="Gene3D" id="3.40.50.10960">
    <property type="match status" value="1"/>
</dbReference>
<evidence type="ECO:0000259" key="10">
    <source>
        <dbReference type="PROSITE" id="PS51779"/>
    </source>
</evidence>
<feature type="domain" description="POTRA" evidence="10">
    <location>
        <begin position="49"/>
        <end position="117"/>
    </location>
</feature>
<evidence type="ECO:0000313" key="11">
    <source>
        <dbReference type="EMBL" id="NOU68159.1"/>
    </source>
</evidence>
<dbReference type="EMBL" id="WHNY01000075">
    <property type="protein sequence ID" value="NOU68159.1"/>
    <property type="molecule type" value="Genomic_DNA"/>
</dbReference>
<gene>
    <name evidence="11" type="ORF">GC096_29435</name>
</gene>
<evidence type="ECO:0000256" key="2">
    <source>
        <dbReference type="ARBA" id="ARBA00022475"/>
    </source>
</evidence>
<comment type="caution">
    <text evidence="11">The sequence shown here is derived from an EMBL/GenBank/DDBJ whole genome shotgun (WGS) entry which is preliminary data.</text>
</comment>
<dbReference type="Pfam" id="PF08478">
    <property type="entry name" value="POTRA_1"/>
    <property type="match status" value="1"/>
</dbReference>
<keyword evidence="12" id="KW-1185">Reference proteome</keyword>
<evidence type="ECO:0000313" key="12">
    <source>
        <dbReference type="Proteomes" id="UP000653578"/>
    </source>
</evidence>
<keyword evidence="7" id="KW-0131">Cell cycle</keyword>
<comment type="subcellular location">
    <subcellularLocation>
        <location evidence="1">Membrane</location>
    </subcellularLocation>
</comment>
<evidence type="ECO:0000256" key="6">
    <source>
        <dbReference type="ARBA" id="ARBA00023136"/>
    </source>
</evidence>
<evidence type="ECO:0000256" key="8">
    <source>
        <dbReference type="SAM" id="MobiDB-lite"/>
    </source>
</evidence>
<feature type="compositionally biased region" description="Pro residues" evidence="8">
    <location>
        <begin position="271"/>
        <end position="282"/>
    </location>
</feature>
<feature type="region of interest" description="Disordered" evidence="8">
    <location>
        <begin position="250"/>
        <end position="282"/>
    </location>
</feature>
<evidence type="ECO:0000256" key="9">
    <source>
        <dbReference type="SAM" id="Phobius"/>
    </source>
</evidence>
<feature type="transmembrane region" description="Helical" evidence="9">
    <location>
        <begin position="27"/>
        <end position="44"/>
    </location>
</feature>
<accession>A0ABX1XID3</accession>
<keyword evidence="4 9" id="KW-0812">Transmembrane</keyword>
<dbReference type="PANTHER" id="PTHR37820">
    <property type="entry name" value="CELL DIVISION PROTEIN DIVIB"/>
    <property type="match status" value="1"/>
</dbReference>
<evidence type="ECO:0000256" key="1">
    <source>
        <dbReference type="ARBA" id="ARBA00004370"/>
    </source>
</evidence>
<evidence type="ECO:0000256" key="5">
    <source>
        <dbReference type="ARBA" id="ARBA00022989"/>
    </source>
</evidence>
<dbReference type="PANTHER" id="PTHR37820:SF1">
    <property type="entry name" value="CELL DIVISION PROTEIN FTSQ"/>
    <property type="match status" value="1"/>
</dbReference>
<evidence type="ECO:0000256" key="4">
    <source>
        <dbReference type="ARBA" id="ARBA00022692"/>
    </source>
</evidence>
<dbReference type="InterPro" id="IPR034746">
    <property type="entry name" value="POTRA"/>
</dbReference>
<dbReference type="InterPro" id="IPR013685">
    <property type="entry name" value="POTRA_FtsQ_type"/>
</dbReference>
<organism evidence="11 12">
    <name type="scientific">Paenibacillus plantarum</name>
    <dbReference type="NCBI Taxonomy" id="2654975"/>
    <lineage>
        <taxon>Bacteria</taxon>
        <taxon>Bacillati</taxon>
        <taxon>Bacillota</taxon>
        <taxon>Bacilli</taxon>
        <taxon>Bacillales</taxon>
        <taxon>Paenibacillaceae</taxon>
        <taxon>Paenibacillus</taxon>
    </lineage>
</organism>
<dbReference type="PROSITE" id="PS51779">
    <property type="entry name" value="POTRA"/>
    <property type="match status" value="1"/>
</dbReference>
<proteinExistence type="predicted"/>
<dbReference type="InterPro" id="IPR050487">
    <property type="entry name" value="FtsQ_DivIB"/>
</dbReference>
<dbReference type="Gene3D" id="3.10.20.310">
    <property type="entry name" value="membrane protein fhac"/>
    <property type="match status" value="1"/>
</dbReference>
<keyword evidence="2" id="KW-1003">Cell membrane</keyword>
<evidence type="ECO:0000256" key="3">
    <source>
        <dbReference type="ARBA" id="ARBA00022618"/>
    </source>
</evidence>
<keyword evidence="3" id="KW-0132">Cell division</keyword>
<name>A0ABX1XID3_9BACL</name>
<keyword evidence="6 9" id="KW-0472">Membrane</keyword>